<evidence type="ECO:0000313" key="10">
    <source>
        <dbReference type="Proteomes" id="UP000050515"/>
    </source>
</evidence>
<dbReference type="InterPro" id="IPR041982">
    <property type="entry name" value="Ribosomal_eS4_KOW"/>
</dbReference>
<dbReference type="InterPro" id="IPR014722">
    <property type="entry name" value="Rib_uL2_dom2"/>
</dbReference>
<dbReference type="Gene3D" id="2.30.30.30">
    <property type="match status" value="1"/>
</dbReference>
<dbReference type="InterPro" id="IPR036986">
    <property type="entry name" value="S4_RNA-bd_sf"/>
</dbReference>
<name>A0A0P9D201_9ARCH</name>
<dbReference type="PATRIC" id="fig|507754.4.peg.643"/>
<dbReference type="GO" id="GO:0022627">
    <property type="term" value="C:cytosolic small ribosomal subunit"/>
    <property type="evidence" value="ECO:0007669"/>
    <property type="project" value="TreeGrafter"/>
</dbReference>
<keyword evidence="3 7" id="KW-0694">RNA-binding</keyword>
<keyword evidence="2" id="KW-0699">rRNA-binding</keyword>
<dbReference type="Pfam" id="PF00900">
    <property type="entry name" value="Ribosomal_S4e"/>
    <property type="match status" value="1"/>
</dbReference>
<evidence type="ECO:0000313" key="9">
    <source>
        <dbReference type="EMBL" id="KPV46406.1"/>
    </source>
</evidence>
<protein>
    <recommendedName>
        <fullName evidence="6 7">Small ribosomal subunit protein eS4</fullName>
    </recommendedName>
</protein>
<dbReference type="InterPro" id="IPR000876">
    <property type="entry name" value="Ribosomal_eS4"/>
</dbReference>
<comment type="similarity">
    <text evidence="1 7">Belongs to the eukaryotic ribosomal protein eS4 family.</text>
</comment>
<dbReference type="InterPro" id="IPR013845">
    <property type="entry name" value="Ribosomal_eS4_central_region"/>
</dbReference>
<evidence type="ECO:0000256" key="6">
    <source>
        <dbReference type="ARBA" id="ARBA00035272"/>
    </source>
</evidence>
<sequence>MKTKIMMASNRLKIPRKTHFWSVTPSPGTHKKEDALPLLIALRDYLKLGDKEREITRILANGDVMVDNKVVKDRRFPVGFMDTISIKTINQDFLVLYDKKGKIIITKNPEENKGMKLLQVKTKTVIGKDKYQIGFHNGFSIITDKNDLNTYDVVLVKMPKVEIQEVMRLIPGNKAFIIGGSHVGEIGTIKSVEVNKSSGSNFVHFNEGFTTVKNYVFVIGNPKYTFKIPENEVMAYDE</sequence>
<proteinExistence type="inferred from homology"/>
<dbReference type="InterPro" id="IPR038237">
    <property type="entry name" value="Ribosomal_eS4_central_sf"/>
</dbReference>
<gene>
    <name evidence="7" type="primary">rps4e</name>
    <name evidence="9" type="ORF">SE19_05745</name>
</gene>
<dbReference type="PANTHER" id="PTHR11581:SF0">
    <property type="entry name" value="SMALL RIBOSOMAL SUBUNIT PROTEIN ES4"/>
    <property type="match status" value="1"/>
</dbReference>
<dbReference type="GO" id="GO:0019843">
    <property type="term" value="F:rRNA binding"/>
    <property type="evidence" value="ECO:0007669"/>
    <property type="project" value="UniProtKB-KW"/>
</dbReference>
<evidence type="ECO:0000256" key="4">
    <source>
        <dbReference type="ARBA" id="ARBA00022980"/>
    </source>
</evidence>
<dbReference type="PROSITE" id="PS50889">
    <property type="entry name" value="S4"/>
    <property type="match status" value="1"/>
</dbReference>
<evidence type="ECO:0000256" key="1">
    <source>
        <dbReference type="ARBA" id="ARBA00007500"/>
    </source>
</evidence>
<evidence type="ECO:0000256" key="5">
    <source>
        <dbReference type="ARBA" id="ARBA00023274"/>
    </source>
</evidence>
<keyword evidence="4 7" id="KW-0689">Ribosomal protein</keyword>
<comment type="caution">
    <text evidence="9">The sequence shown here is derived from an EMBL/GenBank/DDBJ whole genome shotgun (WGS) entry which is preliminary data.</text>
</comment>
<dbReference type="SUPFAM" id="SSF55174">
    <property type="entry name" value="Alpha-L RNA-binding motif"/>
    <property type="match status" value="1"/>
</dbReference>
<dbReference type="PANTHER" id="PTHR11581">
    <property type="entry name" value="30S/40S RIBOSOMAL PROTEIN S4"/>
    <property type="match status" value="1"/>
</dbReference>
<evidence type="ECO:0000256" key="7">
    <source>
        <dbReference type="HAMAP-Rule" id="MF_00485"/>
    </source>
</evidence>
<accession>A0A0P9D201</accession>
<dbReference type="AlphaFoldDB" id="A0A0P9D201"/>
<dbReference type="GO" id="GO:0003735">
    <property type="term" value="F:structural constituent of ribosome"/>
    <property type="evidence" value="ECO:0007669"/>
    <property type="project" value="InterPro"/>
</dbReference>
<feature type="domain" description="Small ribosomal subunit protein eS4 central region" evidence="8">
    <location>
        <begin position="90"/>
        <end position="163"/>
    </location>
</feature>
<dbReference type="RefSeq" id="WP_048101856.1">
    <property type="nucleotide sequence ID" value="NZ_JBBYJF010000003.1"/>
</dbReference>
<dbReference type="GeneID" id="84222217"/>
<dbReference type="Proteomes" id="UP000050515">
    <property type="component" value="Unassembled WGS sequence"/>
</dbReference>
<dbReference type="NCBIfam" id="NF003312">
    <property type="entry name" value="PRK04313.1"/>
    <property type="match status" value="1"/>
</dbReference>
<dbReference type="Gene3D" id="2.40.50.740">
    <property type="match status" value="1"/>
</dbReference>
<dbReference type="HAMAP" id="MF_00485">
    <property type="entry name" value="Ribosomal_eS4"/>
    <property type="match status" value="1"/>
</dbReference>
<dbReference type="Gene3D" id="3.10.290.10">
    <property type="entry name" value="RNA-binding S4 domain"/>
    <property type="match status" value="1"/>
</dbReference>
<evidence type="ECO:0000256" key="2">
    <source>
        <dbReference type="ARBA" id="ARBA00022730"/>
    </source>
</evidence>
<evidence type="ECO:0000259" key="8">
    <source>
        <dbReference type="Pfam" id="PF00900"/>
    </source>
</evidence>
<dbReference type="EMBL" id="LJCQ01000254">
    <property type="protein sequence ID" value="KPV46406.1"/>
    <property type="molecule type" value="Genomic_DNA"/>
</dbReference>
<dbReference type="CDD" id="cd06087">
    <property type="entry name" value="KOW_RPS4"/>
    <property type="match status" value="1"/>
</dbReference>
<dbReference type="CDD" id="cd00165">
    <property type="entry name" value="S4"/>
    <property type="match status" value="1"/>
</dbReference>
<dbReference type="GO" id="GO:0006412">
    <property type="term" value="P:translation"/>
    <property type="evidence" value="ECO:0007669"/>
    <property type="project" value="UniProtKB-UniRule"/>
</dbReference>
<evidence type="ECO:0000256" key="3">
    <source>
        <dbReference type="ARBA" id="ARBA00022884"/>
    </source>
</evidence>
<keyword evidence="5 7" id="KW-0687">Ribonucleoprotein</keyword>
<reference evidence="9 10" key="1">
    <citation type="submission" date="2015-09" db="EMBL/GenBank/DDBJ databases">
        <title>Draft genome sequence of Acidiplasma aeolicum DSM 18409.</title>
        <authorList>
            <person name="Hemp J."/>
        </authorList>
    </citation>
    <scope>NUCLEOTIDE SEQUENCE [LARGE SCALE GENOMIC DNA]</scope>
    <source>
        <strain evidence="9 10">V</strain>
    </source>
</reference>
<organism evidence="9 10">
    <name type="scientific">Acidiplasma aeolicum</name>
    <dbReference type="NCBI Taxonomy" id="507754"/>
    <lineage>
        <taxon>Archaea</taxon>
        <taxon>Methanobacteriati</taxon>
        <taxon>Thermoplasmatota</taxon>
        <taxon>Thermoplasmata</taxon>
        <taxon>Thermoplasmatales</taxon>
        <taxon>Ferroplasmaceae</taxon>
        <taxon>Acidiplasma</taxon>
    </lineage>
</organism>